<proteinExistence type="predicted"/>
<evidence type="ECO:0000313" key="2">
    <source>
        <dbReference type="Proteomes" id="UP000768646"/>
    </source>
</evidence>
<dbReference type="EMBL" id="JABTEG010000004">
    <property type="protein sequence ID" value="KAG4305162.1"/>
    <property type="molecule type" value="Genomic_DNA"/>
</dbReference>
<evidence type="ECO:0000313" key="1">
    <source>
        <dbReference type="EMBL" id="KAG4305162.1"/>
    </source>
</evidence>
<accession>A0ACB7CBN9</accession>
<gene>
    <name evidence="1" type="ORF">PORY_001332</name>
</gene>
<keyword evidence="2" id="KW-1185">Reference proteome</keyword>
<sequence>MEILRRIFIGKSLPEQVKEWQRKLKSECRNIDRQLSRLSTEENKTKESIRSYAHKPSSTVQASCRLLTKELIRAKKQRCRLEYSKALLNSLSTQLDELLSTLKITGILQKSTIMIRDVNRLIRLPELNTTMMAISKEMMKVYKIHICLKNITKINQAGIFEEMVSDALDMKDIDQDTTETEQVDQILFEITEGLLGSIGPTPTTPINTNEESDQDETSLERMRHRLEILRS</sequence>
<protein>
    <submittedName>
        <fullName evidence="1">Uncharacterized protein</fullName>
    </submittedName>
</protein>
<reference evidence="1 2" key="1">
    <citation type="journal article" date="2021" name="Commun. Biol.">
        <title>Genomic insights into the host specific adaptation of the Pneumocystis genus.</title>
        <authorList>
            <person name="Cisse O.H."/>
            <person name="Ma L."/>
            <person name="Dekker J.P."/>
            <person name="Khil P.P."/>
            <person name="Youn J.-H."/>
            <person name="Brenchley J.M."/>
            <person name="Blair R."/>
            <person name="Pahar B."/>
            <person name="Chabe M."/>
            <person name="Van Rompay K.K.A."/>
            <person name="Keesler R."/>
            <person name="Sukura A."/>
            <person name="Hirsch V."/>
            <person name="Kutty G."/>
            <person name="Liu Y."/>
            <person name="Peng L."/>
            <person name="Chen J."/>
            <person name="Song J."/>
            <person name="Weissenbacher-Lang C."/>
            <person name="Xu J."/>
            <person name="Upham N.S."/>
            <person name="Stajich J.E."/>
            <person name="Cuomo C.A."/>
            <person name="Cushion M.T."/>
            <person name="Kovacs J.A."/>
        </authorList>
    </citation>
    <scope>NUCLEOTIDE SEQUENCE [LARGE SCALE GENOMIC DNA]</scope>
    <source>
        <strain evidence="1 2">RABM</strain>
    </source>
</reference>
<dbReference type="Proteomes" id="UP000768646">
    <property type="component" value="Unassembled WGS sequence"/>
</dbReference>
<comment type="caution">
    <text evidence="1">The sequence shown here is derived from an EMBL/GenBank/DDBJ whole genome shotgun (WGS) entry which is preliminary data.</text>
</comment>
<organism evidence="1 2">
    <name type="scientific">Pneumocystis oryctolagi</name>
    <dbReference type="NCBI Taxonomy" id="42067"/>
    <lineage>
        <taxon>Eukaryota</taxon>
        <taxon>Fungi</taxon>
        <taxon>Dikarya</taxon>
        <taxon>Ascomycota</taxon>
        <taxon>Taphrinomycotina</taxon>
        <taxon>Pneumocystomycetes</taxon>
        <taxon>Pneumocystaceae</taxon>
        <taxon>Pneumocystis</taxon>
    </lineage>
</organism>
<name>A0ACB7CBN9_9ASCO</name>